<keyword evidence="1" id="KW-0802">TPR repeat</keyword>
<dbReference type="RefSeq" id="WP_034792365.1">
    <property type="nucleotide sequence ID" value="NZ_JMPJ01000064.1"/>
</dbReference>
<dbReference type="SMART" id="SM00028">
    <property type="entry name" value="TPR"/>
    <property type="match status" value="1"/>
</dbReference>
<evidence type="ECO:0000259" key="3">
    <source>
        <dbReference type="Pfam" id="PF02698"/>
    </source>
</evidence>
<evidence type="ECO:0000256" key="1">
    <source>
        <dbReference type="PROSITE-ProRule" id="PRU00339"/>
    </source>
</evidence>
<evidence type="ECO:0000313" key="5">
    <source>
        <dbReference type="Proteomes" id="UP000028640"/>
    </source>
</evidence>
<organism evidence="4 5">
    <name type="scientific">Ewingella americana (strain ATCC 33852 / DSM 4580 / CCUG 14506 / JCM 5911 / LMG 7869 / NCTC 12157 / CDC 1468-78)</name>
    <dbReference type="NCBI Taxonomy" id="910964"/>
    <lineage>
        <taxon>Bacteria</taxon>
        <taxon>Pseudomonadati</taxon>
        <taxon>Pseudomonadota</taxon>
        <taxon>Gammaproteobacteria</taxon>
        <taxon>Enterobacterales</taxon>
        <taxon>Yersiniaceae</taxon>
        <taxon>Ewingella</taxon>
    </lineage>
</organism>
<reference evidence="4 5" key="1">
    <citation type="submission" date="2014-05" db="EMBL/GenBank/DDBJ databases">
        <title>ATOL: Assembling a taxonomically balanced genome-scale reconstruction of the evolutionary history of the Enterobacteriaceae.</title>
        <authorList>
            <person name="Plunkett G.III."/>
            <person name="Neeno-Eckwall E.C."/>
            <person name="Glasner J.D."/>
            <person name="Perna N.T."/>
        </authorList>
    </citation>
    <scope>NUCLEOTIDE SEQUENCE [LARGE SCALE GENOMIC DNA]</scope>
    <source>
        <strain evidence="4 5">ATCC 33852</strain>
    </source>
</reference>
<dbReference type="PANTHER" id="PTHR30336:SF4">
    <property type="entry name" value="ENVELOPE BIOGENESIS FACTOR ELYC"/>
    <property type="match status" value="1"/>
</dbReference>
<dbReference type="OrthoDB" id="3289889at2"/>
<dbReference type="GO" id="GO:0043164">
    <property type="term" value="P:Gram-negative-bacterium-type cell wall biogenesis"/>
    <property type="evidence" value="ECO:0007669"/>
    <property type="project" value="TreeGrafter"/>
</dbReference>
<dbReference type="CDD" id="cd06259">
    <property type="entry name" value="YdcF-like"/>
    <property type="match status" value="1"/>
</dbReference>
<dbReference type="AlphaFoldDB" id="A0A085G780"/>
<keyword evidence="2" id="KW-0732">Signal</keyword>
<dbReference type="Gene3D" id="3.40.50.620">
    <property type="entry name" value="HUPs"/>
    <property type="match status" value="1"/>
</dbReference>
<proteinExistence type="predicted"/>
<dbReference type="GO" id="GO:0005886">
    <property type="term" value="C:plasma membrane"/>
    <property type="evidence" value="ECO:0007669"/>
    <property type="project" value="TreeGrafter"/>
</dbReference>
<dbReference type="InterPro" id="IPR014729">
    <property type="entry name" value="Rossmann-like_a/b/a_fold"/>
</dbReference>
<name>A0A085G780_EWIA3</name>
<dbReference type="eggNOG" id="COG1434">
    <property type="taxonomic scope" value="Bacteria"/>
</dbReference>
<dbReference type="STRING" id="910964.GEAM_2727"/>
<sequence>MITTPRVTRVALALAFLISANVSARAIDTVQPQADYHQYISERQTVDFLIQDALTAFKSPARISDAGFTGKLPTNMEIVADRLQQASKLEPYRADLLFSTASAYIYNNNVDKALELYKQILEIAPDDVDAHSYIAAWDRFKGDTAGTDAQLAELQQLNPGRVDQLKKVFTVIDHVTTMPLRDHLPADEAKSFTGPTAIVTLGYALDPDGSMNKILIQRLEKTLELAKQLPDAMIVVTGGVPQNHQTEGKLMAQWLVEKGVDSKRIYQDNFARSTVENALFSRYALAKHRIKNAVIVSSGSHVRRSQALFTIASWETGPRDIKYVSVAAIDKPLAEMQSVSQGDKQGIYRDALKTMGLWSFRSYPLEER</sequence>
<evidence type="ECO:0000313" key="4">
    <source>
        <dbReference type="EMBL" id="KFC79575.1"/>
    </source>
</evidence>
<keyword evidence="5" id="KW-1185">Reference proteome</keyword>
<dbReference type="GO" id="GO:0000270">
    <property type="term" value="P:peptidoglycan metabolic process"/>
    <property type="evidence" value="ECO:0007669"/>
    <property type="project" value="TreeGrafter"/>
</dbReference>
<dbReference type="Gene3D" id="1.25.40.10">
    <property type="entry name" value="Tetratricopeptide repeat domain"/>
    <property type="match status" value="1"/>
</dbReference>
<gene>
    <name evidence="4" type="ORF">GEAM_2727</name>
</gene>
<comment type="caution">
    <text evidence="4">The sequence shown here is derived from an EMBL/GenBank/DDBJ whole genome shotgun (WGS) entry which is preliminary data.</text>
</comment>
<dbReference type="PROSITE" id="PS50005">
    <property type="entry name" value="TPR"/>
    <property type="match status" value="1"/>
</dbReference>
<evidence type="ECO:0000256" key="2">
    <source>
        <dbReference type="SAM" id="SignalP"/>
    </source>
</evidence>
<dbReference type="InterPro" id="IPR019734">
    <property type="entry name" value="TPR_rpt"/>
</dbReference>
<protein>
    <recommendedName>
        <fullName evidence="3">DUF218 domain-containing protein</fullName>
    </recommendedName>
</protein>
<dbReference type="PANTHER" id="PTHR30336">
    <property type="entry name" value="INNER MEMBRANE PROTEIN, PROBABLE PERMEASE"/>
    <property type="match status" value="1"/>
</dbReference>
<dbReference type="InterPro" id="IPR003848">
    <property type="entry name" value="DUF218"/>
</dbReference>
<dbReference type="InterPro" id="IPR011990">
    <property type="entry name" value="TPR-like_helical_dom_sf"/>
</dbReference>
<dbReference type="Pfam" id="PF02698">
    <property type="entry name" value="DUF218"/>
    <property type="match status" value="1"/>
</dbReference>
<feature type="chain" id="PRO_5001790920" description="DUF218 domain-containing protein" evidence="2">
    <location>
        <begin position="27"/>
        <end position="368"/>
    </location>
</feature>
<feature type="domain" description="DUF218" evidence="3">
    <location>
        <begin position="197"/>
        <end position="316"/>
    </location>
</feature>
<feature type="repeat" description="TPR" evidence="1">
    <location>
        <begin position="94"/>
        <end position="127"/>
    </location>
</feature>
<dbReference type="EMBL" id="JMPJ01000064">
    <property type="protein sequence ID" value="KFC79575.1"/>
    <property type="molecule type" value="Genomic_DNA"/>
</dbReference>
<dbReference type="eggNOG" id="COG4235">
    <property type="taxonomic scope" value="Bacteria"/>
</dbReference>
<dbReference type="InterPro" id="IPR051599">
    <property type="entry name" value="Cell_Envelope_Assoc"/>
</dbReference>
<feature type="signal peptide" evidence="2">
    <location>
        <begin position="1"/>
        <end position="26"/>
    </location>
</feature>
<dbReference type="GeneID" id="78382561"/>
<dbReference type="SUPFAM" id="SSF48452">
    <property type="entry name" value="TPR-like"/>
    <property type="match status" value="1"/>
</dbReference>
<dbReference type="Proteomes" id="UP000028640">
    <property type="component" value="Unassembled WGS sequence"/>
</dbReference>
<accession>A0A085G780</accession>